<feature type="compositionally biased region" description="Low complexity" evidence="1">
    <location>
        <begin position="59"/>
        <end position="69"/>
    </location>
</feature>
<name>A0ABC8UGQ3_9AQUA</name>
<reference evidence="2 3" key="1">
    <citation type="submission" date="2024-02" db="EMBL/GenBank/DDBJ databases">
        <authorList>
            <person name="Vignale AGUSTIN F."/>
            <person name="Sosa J E."/>
            <person name="Modenutti C."/>
        </authorList>
    </citation>
    <scope>NUCLEOTIDE SEQUENCE [LARGE SCALE GENOMIC DNA]</scope>
</reference>
<evidence type="ECO:0000256" key="1">
    <source>
        <dbReference type="SAM" id="MobiDB-lite"/>
    </source>
</evidence>
<gene>
    <name evidence="2" type="ORF">ILEXP_LOCUS50197</name>
</gene>
<protein>
    <submittedName>
        <fullName evidence="2">Uncharacterized protein</fullName>
    </submittedName>
</protein>
<accession>A0ABC8UGQ3</accession>
<proteinExistence type="predicted"/>
<dbReference type="EMBL" id="CAUOFW020007682">
    <property type="protein sequence ID" value="CAK9180216.1"/>
    <property type="molecule type" value="Genomic_DNA"/>
</dbReference>
<comment type="caution">
    <text evidence="2">The sequence shown here is derived from an EMBL/GenBank/DDBJ whole genome shotgun (WGS) entry which is preliminary data.</text>
</comment>
<organism evidence="2 3">
    <name type="scientific">Ilex paraguariensis</name>
    <name type="common">yerba mate</name>
    <dbReference type="NCBI Taxonomy" id="185542"/>
    <lineage>
        <taxon>Eukaryota</taxon>
        <taxon>Viridiplantae</taxon>
        <taxon>Streptophyta</taxon>
        <taxon>Embryophyta</taxon>
        <taxon>Tracheophyta</taxon>
        <taxon>Spermatophyta</taxon>
        <taxon>Magnoliopsida</taxon>
        <taxon>eudicotyledons</taxon>
        <taxon>Gunneridae</taxon>
        <taxon>Pentapetalae</taxon>
        <taxon>asterids</taxon>
        <taxon>campanulids</taxon>
        <taxon>Aquifoliales</taxon>
        <taxon>Aquifoliaceae</taxon>
        <taxon>Ilex</taxon>
    </lineage>
</organism>
<keyword evidence="3" id="KW-1185">Reference proteome</keyword>
<dbReference type="AlphaFoldDB" id="A0ABC8UGQ3"/>
<feature type="region of interest" description="Disordered" evidence="1">
    <location>
        <begin position="57"/>
        <end position="90"/>
    </location>
</feature>
<evidence type="ECO:0000313" key="3">
    <source>
        <dbReference type="Proteomes" id="UP001642360"/>
    </source>
</evidence>
<evidence type="ECO:0000313" key="2">
    <source>
        <dbReference type="EMBL" id="CAK9180216.1"/>
    </source>
</evidence>
<feature type="non-terminal residue" evidence="2">
    <location>
        <position position="1"/>
    </location>
</feature>
<sequence length="90" mass="9946">LVISTIVLNAGKFLAPIGVAVSFLKCEGVSSLTYIPRKTFLAIEEKIASYFNRIKKVPSSSALSSSSGYSKRKRGFDDEKTPRRSPNKYQ</sequence>
<dbReference type="Proteomes" id="UP001642360">
    <property type="component" value="Unassembled WGS sequence"/>
</dbReference>